<dbReference type="Proteomes" id="UP001234880">
    <property type="component" value="Unassembled WGS sequence"/>
</dbReference>
<protein>
    <submittedName>
        <fullName evidence="1">Tetratricopeptide (TPR) repeat protein</fullName>
    </submittedName>
</protein>
<sequence>MTGPSAHGDKAAPYDRFLAGLGRKASAAECEQWARDHDGDPDVSRALIDAGWQRSRAGDHAQALMLFRRALECGGEQSRYARVGIIEQLYALGRTDEGHTARDALRAELDATAPPDLWIYHQVAELLSEAAAAQPQAALEWCEAALARAGAEDGGEDAAFHRQCLLGTRRVVREQLGLGPDELDQATEAEVDRDVAEAARLLGQMLTNAPLTVGPLAEDGPG</sequence>
<dbReference type="InterPro" id="IPR011990">
    <property type="entry name" value="TPR-like_helical_dom_sf"/>
</dbReference>
<accession>A0ABT9L705</accession>
<organism evidence="1 2">
    <name type="scientific">Streptomyces demainii</name>
    <dbReference type="NCBI Taxonomy" id="588122"/>
    <lineage>
        <taxon>Bacteria</taxon>
        <taxon>Bacillati</taxon>
        <taxon>Actinomycetota</taxon>
        <taxon>Actinomycetes</taxon>
        <taxon>Kitasatosporales</taxon>
        <taxon>Streptomycetaceae</taxon>
        <taxon>Streptomyces</taxon>
    </lineage>
</organism>
<comment type="caution">
    <text evidence="1">The sequence shown here is derived from an EMBL/GenBank/DDBJ whole genome shotgun (WGS) entry which is preliminary data.</text>
</comment>
<gene>
    <name evidence="1" type="ORF">JOF35_008844</name>
</gene>
<dbReference type="Gene3D" id="1.25.40.10">
    <property type="entry name" value="Tetratricopeptide repeat domain"/>
    <property type="match status" value="1"/>
</dbReference>
<proteinExistence type="predicted"/>
<dbReference type="RefSeq" id="WP_307112447.1">
    <property type="nucleotide sequence ID" value="NZ_JAURUE010000005.1"/>
</dbReference>
<dbReference type="SUPFAM" id="SSF48452">
    <property type="entry name" value="TPR-like"/>
    <property type="match status" value="1"/>
</dbReference>
<evidence type="ECO:0000313" key="1">
    <source>
        <dbReference type="EMBL" id="MDP9616486.1"/>
    </source>
</evidence>
<keyword evidence="2" id="KW-1185">Reference proteome</keyword>
<evidence type="ECO:0000313" key="2">
    <source>
        <dbReference type="Proteomes" id="UP001234880"/>
    </source>
</evidence>
<reference evidence="1 2" key="1">
    <citation type="submission" date="2023-07" db="EMBL/GenBank/DDBJ databases">
        <title>Sequencing the genomes of 1000 actinobacteria strains.</title>
        <authorList>
            <person name="Klenk H.-P."/>
        </authorList>
    </citation>
    <scope>NUCLEOTIDE SEQUENCE [LARGE SCALE GENOMIC DNA]</scope>
    <source>
        <strain evidence="1 2">DSM 41600</strain>
    </source>
</reference>
<dbReference type="EMBL" id="JAURUE010000005">
    <property type="protein sequence ID" value="MDP9616486.1"/>
    <property type="molecule type" value="Genomic_DNA"/>
</dbReference>
<name>A0ABT9L705_9ACTN</name>